<protein>
    <recommendedName>
        <fullName evidence="2">Sleeping Beauty transposase HTH domain-containing protein</fullName>
    </recommendedName>
</protein>
<feature type="compositionally biased region" description="Low complexity" evidence="1">
    <location>
        <begin position="554"/>
        <end position="573"/>
    </location>
</feature>
<dbReference type="Pfam" id="PF25787">
    <property type="entry name" value="HTH_SB"/>
    <property type="match status" value="1"/>
</dbReference>
<dbReference type="eggNOG" id="ENOG502S7SK">
    <property type="taxonomic scope" value="Eukaryota"/>
</dbReference>
<organism evidence="3 4">
    <name type="scientific">Globisporangium ultimum (strain ATCC 200006 / CBS 805.95 / DAOM BR144)</name>
    <name type="common">Pythium ultimum</name>
    <dbReference type="NCBI Taxonomy" id="431595"/>
    <lineage>
        <taxon>Eukaryota</taxon>
        <taxon>Sar</taxon>
        <taxon>Stramenopiles</taxon>
        <taxon>Oomycota</taxon>
        <taxon>Peronosporomycetes</taxon>
        <taxon>Pythiales</taxon>
        <taxon>Pythiaceae</taxon>
        <taxon>Globisporangium</taxon>
    </lineage>
</organism>
<feature type="compositionally biased region" description="Basic and acidic residues" evidence="1">
    <location>
        <begin position="207"/>
        <end position="217"/>
    </location>
</feature>
<feature type="region of interest" description="Disordered" evidence="1">
    <location>
        <begin position="769"/>
        <end position="816"/>
    </location>
</feature>
<dbReference type="InterPro" id="IPR036388">
    <property type="entry name" value="WH-like_DNA-bd_sf"/>
</dbReference>
<feature type="compositionally biased region" description="Polar residues" evidence="1">
    <location>
        <begin position="373"/>
        <end position="383"/>
    </location>
</feature>
<dbReference type="PANTHER" id="PTHR46068:SF1">
    <property type="entry name" value="TRANSPOSASE IS30-LIKE HTH DOMAIN-CONTAINING PROTEIN"/>
    <property type="match status" value="1"/>
</dbReference>
<feature type="compositionally biased region" description="Low complexity" evidence="1">
    <location>
        <begin position="28"/>
        <end position="39"/>
    </location>
</feature>
<feature type="compositionally biased region" description="Low complexity" evidence="1">
    <location>
        <begin position="627"/>
        <end position="643"/>
    </location>
</feature>
<evidence type="ECO:0000256" key="1">
    <source>
        <dbReference type="SAM" id="MobiDB-lite"/>
    </source>
</evidence>
<feature type="compositionally biased region" description="Polar residues" evidence="1">
    <location>
        <begin position="778"/>
        <end position="805"/>
    </location>
</feature>
<dbReference type="Gene3D" id="1.10.10.10">
    <property type="entry name" value="Winged helix-like DNA-binding domain superfamily/Winged helix DNA-binding domain"/>
    <property type="match status" value="3"/>
</dbReference>
<dbReference type="VEuPathDB" id="FungiDB:PYU1_G002686"/>
<reference evidence="4" key="1">
    <citation type="journal article" date="2010" name="Genome Biol.">
        <title>Genome sequence of the necrotrophic plant pathogen Pythium ultimum reveals original pathogenicity mechanisms and effector repertoire.</title>
        <authorList>
            <person name="Levesque C.A."/>
            <person name="Brouwer H."/>
            <person name="Cano L."/>
            <person name="Hamilton J.P."/>
            <person name="Holt C."/>
            <person name="Huitema E."/>
            <person name="Raffaele S."/>
            <person name="Robideau G.P."/>
            <person name="Thines M."/>
            <person name="Win J."/>
            <person name="Zerillo M.M."/>
            <person name="Beakes G.W."/>
            <person name="Boore J.L."/>
            <person name="Busam D."/>
            <person name="Dumas B."/>
            <person name="Ferriera S."/>
            <person name="Fuerstenberg S.I."/>
            <person name="Gachon C.M."/>
            <person name="Gaulin E."/>
            <person name="Govers F."/>
            <person name="Grenville-Briggs L."/>
            <person name="Horner N."/>
            <person name="Hostetler J."/>
            <person name="Jiang R.H."/>
            <person name="Johnson J."/>
            <person name="Krajaejun T."/>
            <person name="Lin H."/>
            <person name="Meijer H.J."/>
            <person name="Moore B."/>
            <person name="Morris P."/>
            <person name="Phuntmart V."/>
            <person name="Puiu D."/>
            <person name="Shetty J."/>
            <person name="Stajich J.E."/>
            <person name="Tripathy S."/>
            <person name="Wawra S."/>
            <person name="van West P."/>
            <person name="Whitty B.R."/>
            <person name="Coutinho P.M."/>
            <person name="Henrissat B."/>
            <person name="Martin F."/>
            <person name="Thomas P.D."/>
            <person name="Tyler B.M."/>
            <person name="De Vries R.P."/>
            <person name="Kamoun S."/>
            <person name="Yandell M."/>
            <person name="Tisserat N."/>
            <person name="Buell C.R."/>
        </authorList>
    </citation>
    <scope>NUCLEOTIDE SEQUENCE</scope>
    <source>
        <strain evidence="4">DAOM:BR144</strain>
    </source>
</reference>
<evidence type="ECO:0000313" key="4">
    <source>
        <dbReference type="Proteomes" id="UP000019132"/>
    </source>
</evidence>
<feature type="domain" description="Sleeping Beauty transposase HTH" evidence="2">
    <location>
        <begin position="664"/>
        <end position="713"/>
    </location>
</feature>
<dbReference type="Proteomes" id="UP000019132">
    <property type="component" value="Unassembled WGS sequence"/>
</dbReference>
<name>K3WCJ8_GLOUD</name>
<reference evidence="3" key="3">
    <citation type="submission" date="2015-02" db="UniProtKB">
        <authorList>
            <consortium name="EnsemblProtists"/>
        </authorList>
    </citation>
    <scope>IDENTIFICATION</scope>
    <source>
        <strain evidence="3">DAOM BR144</strain>
    </source>
</reference>
<dbReference type="InterPro" id="IPR009057">
    <property type="entry name" value="Homeodomain-like_sf"/>
</dbReference>
<feature type="region of interest" description="Disordered" evidence="1">
    <location>
        <begin position="125"/>
        <end position="180"/>
    </location>
</feature>
<feature type="region of interest" description="Disordered" evidence="1">
    <location>
        <begin position="367"/>
        <end position="432"/>
    </location>
</feature>
<evidence type="ECO:0000259" key="2">
    <source>
        <dbReference type="Pfam" id="PF25787"/>
    </source>
</evidence>
<keyword evidence="4" id="KW-1185">Reference proteome</keyword>
<accession>K3WCJ8</accession>
<proteinExistence type="predicted"/>
<dbReference type="InParanoid" id="K3WCJ8"/>
<dbReference type="Pfam" id="PF13565">
    <property type="entry name" value="HTH_32"/>
    <property type="match status" value="1"/>
</dbReference>
<dbReference type="EMBL" id="GL376628">
    <property type="status" value="NOT_ANNOTATED_CDS"/>
    <property type="molecule type" value="Genomic_DNA"/>
</dbReference>
<sequence length="816" mass="88968">MDDDDAVADALPQSPAPPTLRRAAQMTPASPSSPASSSPLEARKSLGVEDGDDGAEAAPDAQVPSQQRKRGRPRLVDESKDRLILDVIQQRGTTNARMIQDELARKHSIKLTYEVIRRRVKQLSLSATSDTRADSDTDDEDNVNESAGIQDPSIKKKKVEDDSDDSAKKSPAGPGHQRIARDLDMLAETVRTIVSNVHEQATPESSHGSEDSEKSSRDSFNNSDSEIASLLAPLSAEETAEATDEHLPPASLTRGQFGEYSLEVCQLCVAKYAEGKTHKQVAEELQMPVTSVQTIIKKAKRKGAVLPAQRAGRPRATSETMEQVILNVVTSDPTLSARAIQEQLRADYQLEVSFETIRRRVRDCRKKVRESQAGETANDVEQSPNERGDASEDSSSEEQKRSTPASSILHPSMVLPLAKPSTQPATKRRKYGEYSTELREACVQKHEVEGLTYAAISSELNIPHDTVRAIVRKAKKTGTVHTAPRSGRPRKTSDIVDKVIMQAVKANQRCTAKMIQEDLWNVFNVKVSCETVRRRVKANTKHRLLTSASSGHASLTQHPSSSVSSLLSPISTTKPTPPLTGNSSGVPASHPLSVYQVPSLNHVGLPGSLGNSLGAIQSILNDHDPNASRQSSSAIATASSQFSPPSGLLIPQPTPTIEQPPRKKRNEYSVELREQCVTMHAQGHGYRRIGLELKMPHTTVRAIVEKVQRTGTVLPAARSGRPRKTDEIVDKVILQAVKNNEKCSARMIQEELLQAYNVKVSCETIRRRVKDHSRQRHNSSTSAVVDGSTEPTSGDSSRPGSQHQNVHIPASPATTT</sequence>
<feature type="region of interest" description="Disordered" evidence="1">
    <location>
        <begin position="548"/>
        <end position="587"/>
    </location>
</feature>
<dbReference type="InterPro" id="IPR057667">
    <property type="entry name" value="HTH_SB"/>
</dbReference>
<feature type="region of interest" description="Disordered" evidence="1">
    <location>
        <begin position="1"/>
        <end position="82"/>
    </location>
</feature>
<dbReference type="SUPFAM" id="SSF46689">
    <property type="entry name" value="Homeodomain-like"/>
    <property type="match status" value="3"/>
</dbReference>
<dbReference type="PANTHER" id="PTHR46068">
    <property type="entry name" value="PROTEIN CBG27172"/>
    <property type="match status" value="1"/>
</dbReference>
<evidence type="ECO:0000313" key="3">
    <source>
        <dbReference type="EnsemblProtists" id="PYU1_T002689"/>
    </source>
</evidence>
<feature type="region of interest" description="Disordered" evidence="1">
    <location>
        <begin position="621"/>
        <end position="667"/>
    </location>
</feature>
<dbReference type="HOGENOM" id="CLU_346356_0_0_1"/>
<feature type="region of interest" description="Disordered" evidence="1">
    <location>
        <begin position="196"/>
        <end position="222"/>
    </location>
</feature>
<dbReference type="AlphaFoldDB" id="K3WCJ8"/>
<dbReference type="EnsemblProtists" id="PYU1_T002689">
    <property type="protein sequence ID" value="PYU1_T002689"/>
    <property type="gene ID" value="PYU1_G002686"/>
</dbReference>
<reference evidence="4" key="2">
    <citation type="submission" date="2010-04" db="EMBL/GenBank/DDBJ databases">
        <authorList>
            <person name="Buell R."/>
            <person name="Hamilton J."/>
            <person name="Hostetler J."/>
        </authorList>
    </citation>
    <scope>NUCLEOTIDE SEQUENCE [LARGE SCALE GENOMIC DNA]</scope>
    <source>
        <strain evidence="4">DAOM:BR144</strain>
    </source>
</reference>